<keyword evidence="1" id="KW-1133">Transmembrane helix</keyword>
<feature type="transmembrane region" description="Helical" evidence="1">
    <location>
        <begin position="129"/>
        <end position="150"/>
    </location>
</feature>
<gene>
    <name evidence="3" type="ORF">DET51_11556</name>
    <name evidence="2" type="ORF">DET64_11556</name>
</gene>
<keyword evidence="5" id="KW-1185">Reference proteome</keyword>
<evidence type="ECO:0000313" key="5">
    <source>
        <dbReference type="Proteomes" id="UP000253065"/>
    </source>
</evidence>
<reference evidence="3 4" key="1">
    <citation type="submission" date="2018-07" db="EMBL/GenBank/DDBJ databases">
        <title>Freshwater and sediment microbial communities from various areas in North America, analyzing microbe dynamics in response to fracking.</title>
        <authorList>
            <person name="Lamendella R."/>
        </authorList>
    </citation>
    <scope>NUCLEOTIDE SEQUENCE [LARGE SCALE GENOMIC DNA]</scope>
    <source>
        <strain evidence="3 4">114E</strain>
        <strain evidence="2 5">114E_o</strain>
    </source>
</reference>
<protein>
    <submittedName>
        <fullName evidence="3">Uncharacterized protein</fullName>
    </submittedName>
</protein>
<dbReference type="EMBL" id="QNSA01000015">
    <property type="protein sequence ID" value="RBP69155.1"/>
    <property type="molecule type" value="Genomic_DNA"/>
</dbReference>
<dbReference type="AlphaFoldDB" id="A0A368URA0"/>
<keyword evidence="1" id="KW-0472">Membrane</keyword>
<feature type="non-terminal residue" evidence="3">
    <location>
        <position position="226"/>
    </location>
</feature>
<organism evidence="3 4">
    <name type="scientific">Marinobacter nauticus</name>
    <name type="common">Marinobacter hydrocarbonoclasticus</name>
    <name type="synonym">Marinobacter aquaeolei</name>
    <dbReference type="NCBI Taxonomy" id="2743"/>
    <lineage>
        <taxon>Bacteria</taxon>
        <taxon>Pseudomonadati</taxon>
        <taxon>Pseudomonadota</taxon>
        <taxon>Gammaproteobacteria</taxon>
        <taxon>Pseudomonadales</taxon>
        <taxon>Marinobacteraceae</taxon>
        <taxon>Marinobacter</taxon>
    </lineage>
</organism>
<dbReference type="Proteomes" id="UP000253065">
    <property type="component" value="Unassembled WGS sequence"/>
</dbReference>
<feature type="transmembrane region" description="Helical" evidence="1">
    <location>
        <begin position="92"/>
        <end position="117"/>
    </location>
</feature>
<evidence type="ECO:0000256" key="1">
    <source>
        <dbReference type="SAM" id="Phobius"/>
    </source>
</evidence>
<comment type="caution">
    <text evidence="3">The sequence shown here is derived from an EMBL/GenBank/DDBJ whole genome shotgun (WGS) entry which is preliminary data.</text>
</comment>
<dbReference type="EMBL" id="QPJB01000015">
    <property type="protein sequence ID" value="RCW30560.1"/>
    <property type="molecule type" value="Genomic_DNA"/>
</dbReference>
<keyword evidence="1" id="KW-0812">Transmembrane</keyword>
<name>A0A368URA0_MARNT</name>
<accession>A0A368URA0</accession>
<evidence type="ECO:0000313" key="3">
    <source>
        <dbReference type="EMBL" id="RCW30560.1"/>
    </source>
</evidence>
<evidence type="ECO:0000313" key="4">
    <source>
        <dbReference type="Proteomes" id="UP000252795"/>
    </source>
</evidence>
<proteinExistence type="predicted"/>
<evidence type="ECO:0000313" key="2">
    <source>
        <dbReference type="EMBL" id="RBP69155.1"/>
    </source>
</evidence>
<sequence length="226" mass="25741">MTELLQGTVFLNTAFRAVEIGPLPPSPKDRMRIGEELQPIGTYAGIIPYSGTIQDVEVLQEHEKSDPEFESKDWWWDHQRIRFLNEKLGLKFLVLLLPVLWVFSLTIGGLGLVVWGVVQLTESYGFPAFLHLLLLFILVPGWLLFSFWAIRPTTNWLMSTGMGFVLKPFEKAINKKLDDTLEDGCSEFNRATGVVRLALGRGRFFEAPFVEFDAYVDRVIQQSGVF</sequence>
<dbReference type="RefSeq" id="WP_220150707.1">
    <property type="nucleotide sequence ID" value="NZ_QNSA01000015.1"/>
</dbReference>
<dbReference type="Proteomes" id="UP000252795">
    <property type="component" value="Unassembled WGS sequence"/>
</dbReference>